<dbReference type="Pfam" id="PF13445">
    <property type="entry name" value="zf-RING_UBOX"/>
    <property type="match status" value="1"/>
</dbReference>
<feature type="compositionally biased region" description="Basic and acidic residues" evidence="5">
    <location>
        <begin position="461"/>
        <end position="493"/>
    </location>
</feature>
<dbReference type="AlphaFoldDB" id="A0A9J7LLS1"/>
<evidence type="ECO:0000256" key="4">
    <source>
        <dbReference type="PROSITE-ProRule" id="PRU00175"/>
    </source>
</evidence>
<feature type="compositionally biased region" description="Low complexity" evidence="5">
    <location>
        <begin position="44"/>
        <end position="55"/>
    </location>
</feature>
<dbReference type="PANTHER" id="PTHR25462">
    <property type="entry name" value="BONUS, ISOFORM C-RELATED"/>
    <property type="match status" value="1"/>
</dbReference>
<dbReference type="Proteomes" id="UP000001554">
    <property type="component" value="Chromosome 8"/>
</dbReference>
<feature type="compositionally biased region" description="Basic and acidic residues" evidence="5">
    <location>
        <begin position="521"/>
        <end position="532"/>
    </location>
</feature>
<dbReference type="SMART" id="SM00184">
    <property type="entry name" value="RING"/>
    <property type="match status" value="1"/>
</dbReference>
<feature type="compositionally biased region" description="Basic and acidic residues" evidence="5">
    <location>
        <begin position="379"/>
        <end position="392"/>
    </location>
</feature>
<dbReference type="CDD" id="cd16449">
    <property type="entry name" value="RING-HC"/>
    <property type="match status" value="1"/>
</dbReference>
<evidence type="ECO:0000313" key="8">
    <source>
        <dbReference type="RefSeq" id="XP_035685192.1"/>
    </source>
</evidence>
<dbReference type="SUPFAM" id="SSF57850">
    <property type="entry name" value="RING/U-box"/>
    <property type="match status" value="1"/>
</dbReference>
<sequence length="563" mass="62836">MRPPYIVQFSTTGSKPTALLGKASTGQSDVTETMDDPTNRADNSSRQSSTSSHPISPSPQPVCGICHGKFWNPKGLNCFHTFCRDCLQQNARIRGQPARITCPTCLDEFLLPENGIEGLPVNIFLDPIRKAKELAAFNANLYKAKMKTRYNCADHCSKLECQQSSPSDLTDLETLVQSCRAKLQERHLVMKKLNQHGIEMKHNMLEIKQQVKDFVQQIISDLNHEELRLMNDLDSRYRKNESALSKAKVSIERTNDFLQEACNNAEKLCGDCPNANTICLSQMELSDLLAELSKPFNIEEFHFLPITQNIMVKGLGSIVTSPKQIPTDELKAIHYGGFLTNDTTVKKAQTTVTKNSNGSSSKVLVTNVCNPDVKSNHVSGKEKKMLDQNRKTSDETIPHKTYDETIPRKTADETIPHKTRKTADETIPQKTADGTIPHKTRKTADETIPRKTADETIPQKTADETIPHKTSDETIPRKTADETIPHKTRKTADETIPQKTADGTIPQKTRKTADETIPQKTADETIPHKTSDETIPQKTADETIPQKTADETIALKTADKTRL</sequence>
<dbReference type="GO" id="GO:0008270">
    <property type="term" value="F:zinc ion binding"/>
    <property type="evidence" value="ECO:0007669"/>
    <property type="project" value="UniProtKB-KW"/>
</dbReference>
<keyword evidence="3" id="KW-0862">Zinc</keyword>
<organism evidence="7 8">
    <name type="scientific">Branchiostoma floridae</name>
    <name type="common">Florida lancelet</name>
    <name type="synonym">Amphioxus</name>
    <dbReference type="NCBI Taxonomy" id="7739"/>
    <lineage>
        <taxon>Eukaryota</taxon>
        <taxon>Metazoa</taxon>
        <taxon>Chordata</taxon>
        <taxon>Cephalochordata</taxon>
        <taxon>Leptocardii</taxon>
        <taxon>Amphioxiformes</taxon>
        <taxon>Branchiostomatidae</taxon>
        <taxon>Branchiostoma</taxon>
    </lineage>
</organism>
<feature type="compositionally biased region" description="Basic and acidic residues" evidence="5">
    <location>
        <begin position="442"/>
        <end position="454"/>
    </location>
</feature>
<evidence type="ECO:0000259" key="6">
    <source>
        <dbReference type="PROSITE" id="PS50089"/>
    </source>
</evidence>
<dbReference type="InterPro" id="IPR013083">
    <property type="entry name" value="Znf_RING/FYVE/PHD"/>
</dbReference>
<keyword evidence="2 4" id="KW-0863">Zinc-finger</keyword>
<dbReference type="InterPro" id="IPR027370">
    <property type="entry name" value="Znf-RING_euk"/>
</dbReference>
<evidence type="ECO:0000256" key="5">
    <source>
        <dbReference type="SAM" id="MobiDB-lite"/>
    </source>
</evidence>
<dbReference type="PROSITE" id="PS50089">
    <property type="entry name" value="ZF_RING_2"/>
    <property type="match status" value="1"/>
</dbReference>
<name>A0A9J7LLS1_BRAFL</name>
<gene>
    <name evidence="8" type="primary">LOC118421798</name>
</gene>
<dbReference type="OrthoDB" id="9449914at2759"/>
<feature type="domain" description="RING-type" evidence="6">
    <location>
        <begin position="63"/>
        <end position="105"/>
    </location>
</feature>
<evidence type="ECO:0000256" key="2">
    <source>
        <dbReference type="ARBA" id="ARBA00022771"/>
    </source>
</evidence>
<keyword evidence="7" id="KW-1185">Reference proteome</keyword>
<dbReference type="InterPro" id="IPR001841">
    <property type="entry name" value="Znf_RING"/>
</dbReference>
<accession>A0A9J7LLS1</accession>
<dbReference type="Gene3D" id="3.30.40.10">
    <property type="entry name" value="Zinc/RING finger domain, C3HC4 (zinc finger)"/>
    <property type="match status" value="1"/>
</dbReference>
<dbReference type="PANTHER" id="PTHR25462:SF296">
    <property type="entry name" value="MEIOTIC P26, ISOFORM F"/>
    <property type="match status" value="1"/>
</dbReference>
<evidence type="ECO:0000256" key="3">
    <source>
        <dbReference type="ARBA" id="ARBA00022833"/>
    </source>
</evidence>
<reference evidence="7" key="1">
    <citation type="journal article" date="2020" name="Nat. Ecol. Evol.">
        <title>Deeply conserved synteny resolves early events in vertebrate evolution.</title>
        <authorList>
            <person name="Simakov O."/>
            <person name="Marletaz F."/>
            <person name="Yue J.X."/>
            <person name="O'Connell B."/>
            <person name="Jenkins J."/>
            <person name="Brandt A."/>
            <person name="Calef R."/>
            <person name="Tung C.H."/>
            <person name="Huang T.K."/>
            <person name="Schmutz J."/>
            <person name="Satoh N."/>
            <person name="Yu J.K."/>
            <person name="Putnam N.H."/>
            <person name="Green R.E."/>
            <person name="Rokhsar D.S."/>
        </authorList>
    </citation>
    <scope>NUCLEOTIDE SEQUENCE [LARGE SCALE GENOMIC DNA]</scope>
    <source>
        <strain evidence="7">S238N-H82</strain>
    </source>
</reference>
<dbReference type="InterPro" id="IPR017907">
    <property type="entry name" value="Znf_RING_CS"/>
</dbReference>
<dbReference type="PROSITE" id="PS00518">
    <property type="entry name" value="ZF_RING_1"/>
    <property type="match status" value="1"/>
</dbReference>
<evidence type="ECO:0000313" key="7">
    <source>
        <dbReference type="Proteomes" id="UP000001554"/>
    </source>
</evidence>
<dbReference type="KEGG" id="bfo:118421798"/>
<dbReference type="GeneID" id="118421798"/>
<feature type="region of interest" description="Disordered" evidence="5">
    <location>
        <begin position="371"/>
        <end position="392"/>
    </location>
</feature>
<evidence type="ECO:0000256" key="1">
    <source>
        <dbReference type="ARBA" id="ARBA00022723"/>
    </source>
</evidence>
<dbReference type="InterPro" id="IPR047153">
    <property type="entry name" value="TRIM45/56/19-like"/>
</dbReference>
<proteinExistence type="predicted"/>
<feature type="region of interest" description="Disordered" evidence="5">
    <location>
        <begin position="1"/>
        <end position="59"/>
    </location>
</feature>
<keyword evidence="1" id="KW-0479">Metal-binding</keyword>
<protein>
    <submittedName>
        <fullName evidence="8">Tripartite motif-containing protein 2-like</fullName>
    </submittedName>
</protein>
<feature type="region of interest" description="Disordered" evidence="5">
    <location>
        <begin position="430"/>
        <end position="563"/>
    </location>
</feature>
<dbReference type="RefSeq" id="XP_035685192.1">
    <property type="nucleotide sequence ID" value="XM_035829299.1"/>
</dbReference>
<reference evidence="8" key="2">
    <citation type="submission" date="2025-08" db="UniProtKB">
        <authorList>
            <consortium name="RefSeq"/>
        </authorList>
    </citation>
    <scope>IDENTIFICATION</scope>
    <source>
        <strain evidence="8">S238N-H82</strain>
        <tissue evidence="8">Testes</tissue>
    </source>
</reference>